<dbReference type="Pfam" id="PF03692">
    <property type="entry name" value="CxxCxxCC"/>
    <property type="match status" value="1"/>
</dbReference>
<organism evidence="1 2">
    <name type="scientific">Cohnella nanjingensis</name>
    <dbReference type="NCBI Taxonomy" id="1387779"/>
    <lineage>
        <taxon>Bacteria</taxon>
        <taxon>Bacillati</taxon>
        <taxon>Bacillota</taxon>
        <taxon>Bacilli</taxon>
        <taxon>Bacillales</taxon>
        <taxon>Paenibacillaceae</taxon>
        <taxon>Cohnella</taxon>
    </lineage>
</organism>
<keyword evidence="2" id="KW-1185">Reference proteome</keyword>
<dbReference type="Proteomes" id="UP000547209">
    <property type="component" value="Unassembled WGS sequence"/>
</dbReference>
<gene>
    <name evidence="1" type="ORF">H7C19_18650</name>
</gene>
<evidence type="ECO:0000313" key="1">
    <source>
        <dbReference type="EMBL" id="MBB6672706.1"/>
    </source>
</evidence>
<dbReference type="EMBL" id="JACJVP010000030">
    <property type="protein sequence ID" value="MBB6672706.1"/>
    <property type="molecule type" value="Genomic_DNA"/>
</dbReference>
<name>A0A7X0RUG7_9BACL</name>
<sequence>MPQLPCQGCRGMCCGPVPITESELKRIRKYVRGMPLPARSKLEGQLRFFGTCIFYDQDQDKCGIHPARPAVCRAFGLHRNLVCFRMPEAASGEAWAAGEPSVGVLSADFVWNDFK</sequence>
<dbReference type="AlphaFoldDB" id="A0A7X0RUG7"/>
<dbReference type="InterPro" id="IPR005358">
    <property type="entry name" value="Puta_zinc/iron-chelating_dom"/>
</dbReference>
<reference evidence="1 2" key="1">
    <citation type="submission" date="2020-08" db="EMBL/GenBank/DDBJ databases">
        <title>Cohnella phylogeny.</title>
        <authorList>
            <person name="Dunlap C."/>
        </authorList>
    </citation>
    <scope>NUCLEOTIDE SEQUENCE [LARGE SCALE GENOMIC DNA]</scope>
    <source>
        <strain evidence="1 2">DSM 28246</strain>
    </source>
</reference>
<evidence type="ECO:0000313" key="2">
    <source>
        <dbReference type="Proteomes" id="UP000547209"/>
    </source>
</evidence>
<accession>A0A7X0RUG7</accession>
<proteinExistence type="predicted"/>
<dbReference type="RefSeq" id="WP_185670561.1">
    <property type="nucleotide sequence ID" value="NZ_JACJVP010000030.1"/>
</dbReference>
<comment type="caution">
    <text evidence="1">The sequence shown here is derived from an EMBL/GenBank/DDBJ whole genome shotgun (WGS) entry which is preliminary data.</text>
</comment>
<protein>
    <submittedName>
        <fullName evidence="1">YkgJ family cysteine cluster protein</fullName>
    </submittedName>
</protein>